<keyword evidence="1" id="KW-0067">ATP-binding</keyword>
<gene>
    <name evidence="3" type="ORF">H8S33_02560</name>
</gene>
<dbReference type="InterPro" id="IPR013815">
    <property type="entry name" value="ATP_grasp_subdomain_1"/>
</dbReference>
<dbReference type="Pfam" id="PF14398">
    <property type="entry name" value="ATPgrasp_YheCD"/>
    <property type="match status" value="1"/>
</dbReference>
<dbReference type="Proteomes" id="UP000637359">
    <property type="component" value="Unassembled WGS sequence"/>
</dbReference>
<dbReference type="InterPro" id="IPR011761">
    <property type="entry name" value="ATP-grasp"/>
</dbReference>
<dbReference type="EMBL" id="JACOOL010000001">
    <property type="protein sequence ID" value="MBC5635700.1"/>
    <property type="molecule type" value="Genomic_DNA"/>
</dbReference>
<dbReference type="GO" id="GO:0005524">
    <property type="term" value="F:ATP binding"/>
    <property type="evidence" value="ECO:0007669"/>
    <property type="project" value="UniProtKB-UniRule"/>
</dbReference>
<proteinExistence type="predicted"/>
<dbReference type="Gene3D" id="3.30.470.20">
    <property type="entry name" value="ATP-grasp fold, B domain"/>
    <property type="match status" value="1"/>
</dbReference>
<organism evidence="3 4">
    <name type="scientific">Ornithinibacillus hominis</name>
    <dbReference type="NCBI Taxonomy" id="2763055"/>
    <lineage>
        <taxon>Bacteria</taxon>
        <taxon>Bacillati</taxon>
        <taxon>Bacillota</taxon>
        <taxon>Bacilli</taxon>
        <taxon>Bacillales</taxon>
        <taxon>Bacillaceae</taxon>
        <taxon>Ornithinibacillus</taxon>
    </lineage>
</organism>
<feature type="domain" description="ATP-grasp" evidence="2">
    <location>
        <begin position="110"/>
        <end position="336"/>
    </location>
</feature>
<dbReference type="PROSITE" id="PS50975">
    <property type="entry name" value="ATP_GRASP"/>
    <property type="match status" value="1"/>
</dbReference>
<evidence type="ECO:0000313" key="3">
    <source>
        <dbReference type="EMBL" id="MBC5635700.1"/>
    </source>
</evidence>
<dbReference type="GO" id="GO:0046872">
    <property type="term" value="F:metal ion binding"/>
    <property type="evidence" value="ECO:0007669"/>
    <property type="project" value="InterPro"/>
</dbReference>
<reference evidence="3" key="1">
    <citation type="submission" date="2020-08" db="EMBL/GenBank/DDBJ databases">
        <title>Genome public.</title>
        <authorList>
            <person name="Liu C."/>
            <person name="Sun Q."/>
        </authorList>
    </citation>
    <scope>NUCLEOTIDE SEQUENCE</scope>
    <source>
        <strain evidence="3">BX22</strain>
    </source>
</reference>
<dbReference type="Gene3D" id="3.30.1490.20">
    <property type="entry name" value="ATP-grasp fold, A domain"/>
    <property type="match status" value="1"/>
</dbReference>
<sequence>MLLGYMRNFIKPPIMAEITARFCKAYGIDMVYILPSGVDMKKNKVTGKMLLEDTWIEVTTDLPVFFDISPYCFKPKNKKIMDYLRKNTVLSDPRTNILSKDRLQEKLKEDTNFAHLVIPTENVIDIDSVDDFLEKFGSIVLKPLRGERGQGVYILNKTGSEYILGYGKEETTITHKELMKFVTRTVAERKYIMQKYINSRTSNGDPFDCRIHVEKNGQGQWQVARKYIRIGIGQKVISNVNQGGGIADADVFLKANFPNNWEEINVKLDELGNSLPYKIEELRGTSVMSLGMDVAIHGDGNLYIFEVNGAPATAALKAEAALLRTQYYVYMLNRINNEQYK</sequence>
<accession>A0A923L3B2</accession>
<name>A0A923L3B2_9BACI</name>
<protein>
    <submittedName>
        <fullName evidence="3">YheC/YheD family protein</fullName>
    </submittedName>
</protein>
<keyword evidence="1" id="KW-0547">Nucleotide-binding</keyword>
<evidence type="ECO:0000259" key="2">
    <source>
        <dbReference type="PROSITE" id="PS50975"/>
    </source>
</evidence>
<dbReference type="InterPro" id="IPR026838">
    <property type="entry name" value="YheC/D"/>
</dbReference>
<comment type="caution">
    <text evidence="3">The sequence shown here is derived from an EMBL/GenBank/DDBJ whole genome shotgun (WGS) entry which is preliminary data.</text>
</comment>
<evidence type="ECO:0000313" key="4">
    <source>
        <dbReference type="Proteomes" id="UP000637359"/>
    </source>
</evidence>
<dbReference type="SUPFAM" id="SSF56059">
    <property type="entry name" value="Glutathione synthetase ATP-binding domain-like"/>
    <property type="match status" value="1"/>
</dbReference>
<dbReference type="AlphaFoldDB" id="A0A923L3B2"/>
<evidence type="ECO:0000256" key="1">
    <source>
        <dbReference type="PROSITE-ProRule" id="PRU00409"/>
    </source>
</evidence>
<keyword evidence="4" id="KW-1185">Reference proteome</keyword>